<dbReference type="Pfam" id="PF09375">
    <property type="entry name" value="Peptidase_M75"/>
    <property type="match status" value="1"/>
</dbReference>
<dbReference type="InterPro" id="IPR018976">
    <property type="entry name" value="Imelysin-like"/>
</dbReference>
<comment type="similarity">
    <text evidence="2">Belongs to the EfeM/EfeO family.</text>
</comment>
<keyword evidence="10" id="KW-1185">Reference proteome</keyword>
<evidence type="ECO:0000256" key="2">
    <source>
        <dbReference type="ARBA" id="ARBA00005989"/>
    </source>
</evidence>
<organism evidence="9 10">
    <name type="scientific">Halopseudomonas oceani</name>
    <dbReference type="NCBI Taxonomy" id="1708783"/>
    <lineage>
        <taxon>Bacteria</taxon>
        <taxon>Pseudomonadati</taxon>
        <taxon>Pseudomonadota</taxon>
        <taxon>Gammaproteobacteria</taxon>
        <taxon>Pseudomonadales</taxon>
        <taxon>Pseudomonadaceae</taxon>
        <taxon>Halopseudomonas</taxon>
    </lineage>
</organism>
<dbReference type="InterPro" id="IPR050894">
    <property type="entry name" value="EfeM/EfeO_iron_uptake"/>
</dbReference>
<evidence type="ECO:0000313" key="9">
    <source>
        <dbReference type="EMBL" id="POB03596.1"/>
    </source>
</evidence>
<feature type="transmembrane region" description="Helical" evidence="6">
    <location>
        <begin position="28"/>
        <end position="50"/>
    </location>
</feature>
<feature type="domain" description="Imelysin-like" evidence="7">
    <location>
        <begin position="168"/>
        <end position="379"/>
    </location>
</feature>
<comment type="function">
    <text evidence="5">Involved in Fe(2+) uptake. Could be an iron-binding and/or electron-transfer component.</text>
</comment>
<evidence type="ECO:0000256" key="5">
    <source>
        <dbReference type="ARBA" id="ARBA00025386"/>
    </source>
</evidence>
<evidence type="ECO:0000256" key="3">
    <source>
        <dbReference type="ARBA" id="ARBA00021724"/>
    </source>
</evidence>
<sequence length="391" mass="41600">MVVEFYTCPTLPASVLMSDPSASAPSPLALWAGMAGAAVLMLGALGIFYLSLGSKSATDTADTHQITIDASGCTPNTLTVPAGAQRFTVINESERAIEWEILDGVMVLEERENIAPGLHQQLTARLLPGEYQMTCGLLSNPRGTLTVTAVAGQTVAADLSARALIGPLAEYRVYLTLEGRALARAVGDLQQQIADDNLDAAQQAWLQARAIDQHMALAVGLFSDLDQRLNARAEYFAEREQDADFRGFERLAYGLFEQQSTAGLLPVVKQLSADVGALRSRLSAQGVPASQLANGAGRVLQAWHDQQQNSEQLSSRARSDLQGLQAGIDKVVSLLLPVLQQAHPQESEALQAANASLAEQVPDADTQTLLQASQQLADQLASVNALLASAY</sequence>
<feature type="domain" description="EfeO-type cupredoxin-like" evidence="8">
    <location>
        <begin position="46"/>
        <end position="147"/>
    </location>
</feature>
<dbReference type="CDD" id="cd14656">
    <property type="entry name" value="Imelysin-like_EfeO"/>
    <property type="match status" value="1"/>
</dbReference>
<dbReference type="AlphaFoldDB" id="A0A2P4EVK2"/>
<keyword evidence="4" id="KW-0732">Signal</keyword>
<evidence type="ECO:0000313" key="10">
    <source>
        <dbReference type="Proteomes" id="UP000243451"/>
    </source>
</evidence>
<evidence type="ECO:0000256" key="1">
    <source>
        <dbReference type="ARBA" id="ARBA00004418"/>
    </source>
</evidence>
<evidence type="ECO:0000259" key="7">
    <source>
        <dbReference type="Pfam" id="PF09375"/>
    </source>
</evidence>
<dbReference type="Gene3D" id="1.20.1420.20">
    <property type="entry name" value="M75 peptidase, HXXE motif"/>
    <property type="match status" value="1"/>
</dbReference>
<keyword evidence="6" id="KW-0812">Transmembrane</keyword>
<keyword evidence="6" id="KW-1133">Transmembrane helix</keyword>
<gene>
    <name evidence="9" type="ORF">C1949_09510</name>
</gene>
<dbReference type="Pfam" id="PF13473">
    <property type="entry name" value="Cupredoxin_1"/>
    <property type="match status" value="1"/>
</dbReference>
<evidence type="ECO:0000256" key="6">
    <source>
        <dbReference type="SAM" id="Phobius"/>
    </source>
</evidence>
<reference evidence="9 10" key="1">
    <citation type="submission" date="2018-01" db="EMBL/GenBank/DDBJ databases">
        <title>Draft genome of the type strain Pseudomonas oceani DSM 100277 isolated from the deep water in Okinawa trough, northwestern Pacific Ocean.</title>
        <authorList>
            <person name="Gomila M."/>
            <person name="Mulet M."/>
            <person name="Garcia-Valdes E."/>
            <person name="Lalucat J."/>
        </authorList>
    </citation>
    <scope>NUCLEOTIDE SEQUENCE [LARGE SCALE GENOMIC DNA]</scope>
    <source>
        <strain evidence="9 10">DSM 100277</strain>
    </source>
</reference>
<evidence type="ECO:0000259" key="8">
    <source>
        <dbReference type="Pfam" id="PF13473"/>
    </source>
</evidence>
<dbReference type="Gene3D" id="2.60.40.420">
    <property type="entry name" value="Cupredoxins - blue copper proteins"/>
    <property type="match status" value="1"/>
</dbReference>
<dbReference type="InterPro" id="IPR028096">
    <property type="entry name" value="EfeO_Cupredoxin"/>
</dbReference>
<evidence type="ECO:0000256" key="4">
    <source>
        <dbReference type="ARBA" id="ARBA00022729"/>
    </source>
</evidence>
<comment type="caution">
    <text evidence="9">The sequence shown here is derived from an EMBL/GenBank/DDBJ whole genome shotgun (WGS) entry which is preliminary data.</text>
</comment>
<proteinExistence type="inferred from homology"/>
<keyword evidence="6" id="KW-0472">Membrane</keyword>
<dbReference type="GO" id="GO:0042597">
    <property type="term" value="C:periplasmic space"/>
    <property type="evidence" value="ECO:0007669"/>
    <property type="project" value="UniProtKB-SubCell"/>
</dbReference>
<dbReference type="InterPro" id="IPR008972">
    <property type="entry name" value="Cupredoxin"/>
</dbReference>
<dbReference type="InterPro" id="IPR034981">
    <property type="entry name" value="Imelysin-like_EfeO/Algp7"/>
</dbReference>
<dbReference type="InterPro" id="IPR038352">
    <property type="entry name" value="Imelysin_sf"/>
</dbReference>
<dbReference type="PANTHER" id="PTHR39192">
    <property type="entry name" value="IRON UPTAKE SYSTEM COMPONENT EFEO"/>
    <property type="match status" value="1"/>
</dbReference>
<dbReference type="PANTHER" id="PTHR39192:SF1">
    <property type="entry name" value="IRON UPTAKE SYSTEM COMPONENT EFEO"/>
    <property type="match status" value="1"/>
</dbReference>
<accession>A0A2P4EVK2</accession>
<dbReference type="EMBL" id="PPSK01000007">
    <property type="protein sequence ID" value="POB03596.1"/>
    <property type="molecule type" value="Genomic_DNA"/>
</dbReference>
<dbReference type="Proteomes" id="UP000243451">
    <property type="component" value="Unassembled WGS sequence"/>
</dbReference>
<protein>
    <recommendedName>
        <fullName evidence="3">Iron uptake system component EfeO</fullName>
    </recommendedName>
</protein>
<comment type="subcellular location">
    <subcellularLocation>
        <location evidence="1">Periplasm</location>
    </subcellularLocation>
</comment>
<name>A0A2P4EVK2_9GAMM</name>